<feature type="domain" description="Dinitrogenase iron-molybdenum cofactor biosynthesis" evidence="1">
    <location>
        <begin position="14"/>
        <end position="97"/>
    </location>
</feature>
<dbReference type="Pfam" id="PF02579">
    <property type="entry name" value="Nitro_FeMo-Co"/>
    <property type="match status" value="1"/>
</dbReference>
<dbReference type="RefSeq" id="WP_148602748.1">
    <property type="nucleotide sequence ID" value="NZ_RXYB01000004.1"/>
</dbReference>
<gene>
    <name evidence="2" type="ORF">GH807_03895</name>
</gene>
<protein>
    <recommendedName>
        <fullName evidence="1">Dinitrogenase iron-molybdenum cofactor biosynthesis domain-containing protein</fullName>
    </recommendedName>
</protein>
<name>A0ABR6WIB6_9FIRM</name>
<keyword evidence="3" id="KW-1185">Reference proteome</keyword>
<organism evidence="2 3">
    <name type="scientific">Acetobacterium tundrae</name>
    <dbReference type="NCBI Taxonomy" id="132932"/>
    <lineage>
        <taxon>Bacteria</taxon>
        <taxon>Bacillati</taxon>
        <taxon>Bacillota</taxon>
        <taxon>Clostridia</taxon>
        <taxon>Eubacteriales</taxon>
        <taxon>Eubacteriaceae</taxon>
        <taxon>Acetobacterium</taxon>
    </lineage>
</organism>
<evidence type="ECO:0000259" key="1">
    <source>
        <dbReference type="Pfam" id="PF02579"/>
    </source>
</evidence>
<dbReference type="Gene3D" id="3.30.420.130">
    <property type="entry name" value="Dinitrogenase iron-molybdenum cofactor biosynthesis domain"/>
    <property type="match status" value="1"/>
</dbReference>
<dbReference type="EMBL" id="WJBB01000003">
    <property type="protein sequence ID" value="MBC3796192.1"/>
    <property type="molecule type" value="Genomic_DNA"/>
</dbReference>
<dbReference type="InterPro" id="IPR036105">
    <property type="entry name" value="DiNase_FeMo-co_biosyn_sf"/>
</dbReference>
<dbReference type="PANTHER" id="PTHR42983">
    <property type="entry name" value="DINITROGENASE IRON-MOLYBDENUM COFACTOR PROTEIN-RELATED"/>
    <property type="match status" value="1"/>
</dbReference>
<reference evidence="2 3" key="1">
    <citation type="journal article" date="2020" name="mSystems">
        <title>Defining Genomic and Predicted Metabolic Features of the Acetobacterium Genus.</title>
        <authorList>
            <person name="Ross D.E."/>
            <person name="Marshall C.W."/>
            <person name="Gulliver D."/>
            <person name="May H.D."/>
            <person name="Norman R.S."/>
        </authorList>
    </citation>
    <scope>NUCLEOTIDE SEQUENCE [LARGE SCALE GENOMIC DNA]</scope>
    <source>
        <strain evidence="2 3">DSM 9173</strain>
    </source>
</reference>
<evidence type="ECO:0000313" key="2">
    <source>
        <dbReference type="EMBL" id="MBC3796192.1"/>
    </source>
</evidence>
<dbReference type="Proteomes" id="UP000653358">
    <property type="component" value="Unassembled WGS sequence"/>
</dbReference>
<dbReference type="PANTHER" id="PTHR42983:SF1">
    <property type="entry name" value="IRON-MOLYBDENUM PROTEIN"/>
    <property type="match status" value="1"/>
</dbReference>
<sequence length="121" mass="13068">MYLAMTMEGKTLASKVSQRFELCKYLLVVETADLSLNVIENKADLSEENLAQKVIEFGCEGIITGELNPAAFDVLADAYITRYSGVGHSGTAALKLLEKRKLALIKTVDGSDGCGGDHQQL</sequence>
<proteinExistence type="predicted"/>
<evidence type="ECO:0000313" key="3">
    <source>
        <dbReference type="Proteomes" id="UP000653358"/>
    </source>
</evidence>
<comment type="caution">
    <text evidence="2">The sequence shown here is derived from an EMBL/GenBank/DDBJ whole genome shotgun (WGS) entry which is preliminary data.</text>
</comment>
<dbReference type="InterPro" id="IPR003731">
    <property type="entry name" value="Di-Nase_FeMo-co_biosynth"/>
</dbReference>
<accession>A0ABR6WIB6</accession>
<dbReference type="SUPFAM" id="SSF53146">
    <property type="entry name" value="Nitrogenase accessory factor-like"/>
    <property type="match status" value="1"/>
</dbReference>